<evidence type="ECO:0000313" key="7">
    <source>
        <dbReference type="EMBL" id="EFA45477.1"/>
    </source>
</evidence>
<evidence type="ECO:0000256" key="4">
    <source>
        <dbReference type="ARBA" id="ARBA00022801"/>
    </source>
</evidence>
<dbReference type="Proteomes" id="UP000003160">
    <property type="component" value="Unassembled WGS sequence"/>
</dbReference>
<gene>
    <name evidence="7" type="primary">ganA</name>
    <name evidence="7" type="ORF">HMPREF0645_0068</name>
</gene>
<name>D1PSV9_9BACT</name>
<evidence type="ECO:0000313" key="8">
    <source>
        <dbReference type="Proteomes" id="UP000003160"/>
    </source>
</evidence>
<dbReference type="eggNOG" id="COG3867">
    <property type="taxonomic scope" value="Bacteria"/>
</dbReference>
<accession>D1PSV9</accession>
<dbReference type="Gene3D" id="3.20.20.80">
    <property type="entry name" value="Glycosidases"/>
    <property type="match status" value="1"/>
</dbReference>
<dbReference type="EC" id="3.2.1.89" evidence="3 6"/>
<evidence type="ECO:0000256" key="2">
    <source>
        <dbReference type="ARBA" id="ARBA00010687"/>
    </source>
</evidence>
<keyword evidence="6" id="KW-0732">Signal</keyword>
<keyword evidence="8" id="KW-1185">Reference proteome</keyword>
<evidence type="ECO:0000256" key="3">
    <source>
        <dbReference type="ARBA" id="ARBA00012556"/>
    </source>
</evidence>
<organism evidence="7 8">
    <name type="scientific">Hallella bergensis DSM 17361</name>
    <dbReference type="NCBI Taxonomy" id="585502"/>
    <lineage>
        <taxon>Bacteria</taxon>
        <taxon>Pseudomonadati</taxon>
        <taxon>Bacteroidota</taxon>
        <taxon>Bacteroidia</taxon>
        <taxon>Bacteroidales</taxon>
        <taxon>Prevotellaceae</taxon>
        <taxon>Hallella</taxon>
    </lineage>
</organism>
<evidence type="ECO:0000256" key="6">
    <source>
        <dbReference type="RuleBase" id="RU361192"/>
    </source>
</evidence>
<evidence type="ECO:0000256" key="5">
    <source>
        <dbReference type="ARBA" id="ARBA00023295"/>
    </source>
</evidence>
<comment type="catalytic activity">
    <reaction evidence="1 6">
        <text>The enzyme specifically hydrolyzes (1-&gt;4)-beta-D-galactosidic linkages in type I arabinogalactans.</text>
        <dbReference type="EC" id="3.2.1.89"/>
    </reaction>
</comment>
<dbReference type="EMBL" id="ACKS01000009">
    <property type="protein sequence ID" value="EFA45477.1"/>
    <property type="molecule type" value="Genomic_DNA"/>
</dbReference>
<dbReference type="InterPro" id="IPR011683">
    <property type="entry name" value="Glyco_hydro_53"/>
</dbReference>
<keyword evidence="5 6" id="KW-0326">Glycosidase</keyword>
<sequence length="338" mass="38307">MNKTLTTLLLSLLLVASAHAQTDAKFWLGADISGTTEMEARGQKFYNNRGELRENTALMHELGLNAVRLRVWVNPRGGWSGKDDVLDMAKRAKYYGMAVMIDFHYSDWWADPGKQHIPGAWQYFKYDEMKHELAAHTREVLQLLKAHDIDVCWVQVGNETTNGFLWPMGRAQDHMEQYAGLTQAGYDAVKQVYPDAQVIVHLDGGCDRKRYDFIFDGLRKYGAKWDMIGVSVYPYWDKEAGLEEDWQGTVRDFAANIKYLYQKYGTESMVVETGVEAGKPVEGKKILSAIINAAHHNTDGHCHGVFYWAPELEGAYPLGAFRNGRPTEIMDAFANPGR</sequence>
<dbReference type="PANTHER" id="PTHR34983:SF1">
    <property type="entry name" value="ARABINOGALACTAN ENDO-BETA-1,4-GALACTANASE A"/>
    <property type="match status" value="1"/>
</dbReference>
<proteinExistence type="inferred from homology"/>
<keyword evidence="4 6" id="KW-0378">Hydrolase</keyword>
<dbReference type="GO" id="GO:0031218">
    <property type="term" value="F:arabinogalactan endo-1,4-beta-galactosidase activity"/>
    <property type="evidence" value="ECO:0007669"/>
    <property type="project" value="UniProtKB-EC"/>
</dbReference>
<dbReference type="GO" id="GO:0045490">
    <property type="term" value="P:pectin catabolic process"/>
    <property type="evidence" value="ECO:0007669"/>
    <property type="project" value="TreeGrafter"/>
</dbReference>
<comment type="caution">
    <text evidence="7">The sequence shown here is derived from an EMBL/GenBank/DDBJ whole genome shotgun (WGS) entry which is preliminary data.</text>
</comment>
<dbReference type="HOGENOM" id="CLU_011259_2_3_10"/>
<comment type="similarity">
    <text evidence="2 6">Belongs to the glycosyl hydrolase 53 family.</text>
</comment>
<dbReference type="GO" id="GO:0015926">
    <property type="term" value="F:glucosidase activity"/>
    <property type="evidence" value="ECO:0007669"/>
    <property type="project" value="InterPro"/>
</dbReference>
<dbReference type="InterPro" id="IPR017853">
    <property type="entry name" value="GH"/>
</dbReference>
<dbReference type="OrthoDB" id="9768786at2"/>
<evidence type="ECO:0000256" key="1">
    <source>
        <dbReference type="ARBA" id="ARBA00001695"/>
    </source>
</evidence>
<reference evidence="7 8" key="1">
    <citation type="submission" date="2009-10" db="EMBL/GenBank/DDBJ databases">
        <authorList>
            <person name="Qin X."/>
            <person name="Bachman B."/>
            <person name="Battles P."/>
            <person name="Bell A."/>
            <person name="Bess C."/>
            <person name="Bickham C."/>
            <person name="Chaboub L."/>
            <person name="Chen D."/>
            <person name="Coyle M."/>
            <person name="Deiros D.R."/>
            <person name="Dinh H."/>
            <person name="Forbes L."/>
            <person name="Fowler G."/>
            <person name="Francisco L."/>
            <person name="Fu Q."/>
            <person name="Gubbala S."/>
            <person name="Hale W."/>
            <person name="Han Y."/>
            <person name="Hemphill L."/>
            <person name="Highlander S.K."/>
            <person name="Hirani K."/>
            <person name="Hogues M."/>
            <person name="Jackson L."/>
            <person name="Jakkamsetti A."/>
            <person name="Javaid M."/>
            <person name="Jiang H."/>
            <person name="Korchina V."/>
            <person name="Kovar C."/>
            <person name="Lara F."/>
            <person name="Lee S."/>
            <person name="Mata R."/>
            <person name="Mathew T."/>
            <person name="Moen C."/>
            <person name="Morales K."/>
            <person name="Munidasa M."/>
            <person name="Nazareth L."/>
            <person name="Ngo R."/>
            <person name="Nguyen L."/>
            <person name="Okwuonu G."/>
            <person name="Ongeri F."/>
            <person name="Patil S."/>
            <person name="Petrosino J."/>
            <person name="Pham C."/>
            <person name="Pham P."/>
            <person name="Pu L.-L."/>
            <person name="Puazo M."/>
            <person name="Raj R."/>
            <person name="Reid J."/>
            <person name="Rouhana J."/>
            <person name="Saada N."/>
            <person name="Shang Y."/>
            <person name="Simmons D."/>
            <person name="Thornton R."/>
            <person name="Warren J."/>
            <person name="Weissenberger G."/>
            <person name="Zhang J."/>
            <person name="Zhang L."/>
            <person name="Zhou C."/>
            <person name="Zhu D."/>
            <person name="Muzny D."/>
            <person name="Worley K."/>
            <person name="Gibbs R."/>
        </authorList>
    </citation>
    <scope>NUCLEOTIDE SEQUENCE [LARGE SCALE GENOMIC DNA]</scope>
    <source>
        <strain evidence="7 8">DSM 17361</strain>
    </source>
</reference>
<feature type="chain" id="PRO_5005126106" description="Arabinogalactan endo-beta-1,4-galactanase" evidence="6">
    <location>
        <begin position="21"/>
        <end position="338"/>
    </location>
</feature>
<dbReference type="Pfam" id="PF07745">
    <property type="entry name" value="Glyco_hydro_53"/>
    <property type="match status" value="1"/>
</dbReference>
<protein>
    <recommendedName>
        <fullName evidence="3 6">Arabinogalactan endo-beta-1,4-galactanase</fullName>
        <ecNumber evidence="3 6">3.2.1.89</ecNumber>
    </recommendedName>
</protein>
<dbReference type="PANTHER" id="PTHR34983">
    <property type="entry name" value="ARABINOGALACTAN ENDO-BETA-1,4-GALACTANASE A"/>
    <property type="match status" value="1"/>
</dbReference>
<dbReference type="RefSeq" id="WP_007175272.1">
    <property type="nucleotide sequence ID" value="NZ_GG704784.1"/>
</dbReference>
<dbReference type="AlphaFoldDB" id="D1PSV9"/>
<feature type="signal peptide" evidence="6">
    <location>
        <begin position="1"/>
        <end position="20"/>
    </location>
</feature>
<dbReference type="SUPFAM" id="SSF51445">
    <property type="entry name" value="(Trans)glycosidases"/>
    <property type="match status" value="1"/>
</dbReference>